<protein>
    <submittedName>
        <fullName evidence="1">Uncharacterized protein</fullName>
    </submittedName>
</protein>
<keyword evidence="2" id="KW-1185">Reference proteome</keyword>
<sequence length="116" mass="13243">MDETSAHLIKCIVEVRLQGVLSGRKNHRTYAALDVRNAVGDYLRGWIMDEAENLLRKCSERYRDWEGDAFIWDDDLLEKEATNLIVDCLSVGDDMWFIKHAVLQKSLGTGLVGEDD</sequence>
<comment type="caution">
    <text evidence="1">The sequence shown here is derived from an EMBL/GenBank/DDBJ whole genome shotgun (WGS) entry which is preliminary data.</text>
</comment>
<gene>
    <name evidence="1" type="ORF">MGU_10816</name>
</gene>
<dbReference type="EMBL" id="AZNH01000116">
    <property type="protein sequence ID" value="KID81838.1"/>
    <property type="molecule type" value="Genomic_DNA"/>
</dbReference>
<organism evidence="1 2">
    <name type="scientific">Metarhizium guizhouense (strain ARSEF 977)</name>
    <dbReference type="NCBI Taxonomy" id="1276136"/>
    <lineage>
        <taxon>Eukaryota</taxon>
        <taxon>Fungi</taxon>
        <taxon>Dikarya</taxon>
        <taxon>Ascomycota</taxon>
        <taxon>Pezizomycotina</taxon>
        <taxon>Sordariomycetes</taxon>
        <taxon>Hypocreomycetidae</taxon>
        <taxon>Hypocreales</taxon>
        <taxon>Clavicipitaceae</taxon>
        <taxon>Metarhizium</taxon>
    </lineage>
</organism>
<proteinExistence type="predicted"/>
<evidence type="ECO:0000313" key="2">
    <source>
        <dbReference type="Proteomes" id="UP000031192"/>
    </source>
</evidence>
<accession>A0A0B4GH73</accession>
<evidence type="ECO:0000313" key="1">
    <source>
        <dbReference type="EMBL" id="KID81838.1"/>
    </source>
</evidence>
<dbReference type="Proteomes" id="UP000031192">
    <property type="component" value="Unassembled WGS sequence"/>
</dbReference>
<name>A0A0B4GH73_METGA</name>
<dbReference type="HOGENOM" id="CLU_2097406_0_0_1"/>
<reference evidence="1 2" key="1">
    <citation type="journal article" date="2014" name="Proc. Natl. Acad. Sci. U.S.A.">
        <title>Trajectory and genomic determinants of fungal-pathogen speciation and host adaptation.</title>
        <authorList>
            <person name="Hu X."/>
            <person name="Xiao G."/>
            <person name="Zheng P."/>
            <person name="Shang Y."/>
            <person name="Su Y."/>
            <person name="Zhang X."/>
            <person name="Liu X."/>
            <person name="Zhan S."/>
            <person name="St Leger R.J."/>
            <person name="Wang C."/>
        </authorList>
    </citation>
    <scope>NUCLEOTIDE SEQUENCE [LARGE SCALE GENOMIC DNA]</scope>
    <source>
        <strain evidence="1 2">ARSEF 977</strain>
    </source>
</reference>
<dbReference type="AlphaFoldDB" id="A0A0B4GH73"/>